<reference evidence="2 3" key="1">
    <citation type="journal article" date="2019" name="Nat. Commun.">
        <title>A new type of DNA phosphorothioation-based antiviral system in archaea.</title>
        <authorList>
            <person name="Xiong L."/>
            <person name="Liu S."/>
            <person name="Chen S."/>
            <person name="Xiao Y."/>
            <person name="Zhu B."/>
            <person name="Gao Y."/>
            <person name="Zhang Y."/>
            <person name="Chen B."/>
            <person name="Luo J."/>
            <person name="Deng Z."/>
            <person name="Chen X."/>
            <person name="Wang L."/>
            <person name="Chen S."/>
        </authorList>
    </citation>
    <scope>NUCLEOTIDE SEQUENCE [LARGE SCALE GENOMIC DNA]</scope>
    <source>
        <strain evidence="2 3">JCM 10635</strain>
    </source>
</reference>
<dbReference type="SFLD" id="SFLDS00003">
    <property type="entry name" value="Haloacid_Dehalogenase"/>
    <property type="match status" value="1"/>
</dbReference>
<keyword evidence="2" id="KW-0378">Hydrolase</keyword>
<comment type="similarity">
    <text evidence="1">Belongs to the HAD-like hydrolase superfamily.</text>
</comment>
<dbReference type="InterPro" id="IPR006439">
    <property type="entry name" value="HAD-SF_hydro_IA"/>
</dbReference>
<dbReference type="AlphaFoldDB" id="A0A4D6HHB6"/>
<dbReference type="InterPro" id="IPR036412">
    <property type="entry name" value="HAD-like_sf"/>
</dbReference>
<dbReference type="Pfam" id="PF00702">
    <property type="entry name" value="Hydrolase"/>
    <property type="match status" value="1"/>
</dbReference>
<dbReference type="Proteomes" id="UP000296822">
    <property type="component" value="Chromosome"/>
</dbReference>
<sequence>MSIPILFDMDGVILEGPRTDPQVYAKAADMALSELGADPTDTHRDDLRRHDLDSIRTHCTALEIDPAAFWELKEEYASELTHERIRSGERGLYDDIDAIGDLTATTTVGLVTNNRHATAEFVADYVPFDFDVVRGRRPTFAEYNRRKPDPYFLEDALSELAVNSGIYVGDSLKDVTAGRAAGLETAYLRRPHNRDVDRPADATRVLESLSELPSLYAAAKRENKSEYTS</sequence>
<dbReference type="NCBIfam" id="TIGR01549">
    <property type="entry name" value="HAD-SF-IA-v1"/>
    <property type="match status" value="1"/>
</dbReference>
<dbReference type="Gene3D" id="1.10.150.240">
    <property type="entry name" value="Putative phosphatase, domain 2"/>
    <property type="match status" value="1"/>
</dbReference>
<dbReference type="RefSeq" id="WP_006066567.1">
    <property type="nucleotide sequence ID" value="NZ_CP031305.1"/>
</dbReference>
<organism evidence="2 3">
    <name type="scientific">Natronorubrum bangense</name>
    <dbReference type="NCBI Taxonomy" id="61858"/>
    <lineage>
        <taxon>Archaea</taxon>
        <taxon>Methanobacteriati</taxon>
        <taxon>Methanobacteriota</taxon>
        <taxon>Stenosarchaea group</taxon>
        <taxon>Halobacteria</taxon>
        <taxon>Halobacteriales</taxon>
        <taxon>Natrialbaceae</taxon>
        <taxon>Natronorubrum</taxon>
    </lineage>
</organism>
<dbReference type="PANTHER" id="PTHR43434">
    <property type="entry name" value="PHOSPHOGLYCOLATE PHOSPHATASE"/>
    <property type="match status" value="1"/>
</dbReference>
<dbReference type="SUPFAM" id="SSF56784">
    <property type="entry name" value="HAD-like"/>
    <property type="match status" value="1"/>
</dbReference>
<dbReference type="EMBL" id="CP031305">
    <property type="protein sequence ID" value="QCC53594.1"/>
    <property type="molecule type" value="Genomic_DNA"/>
</dbReference>
<proteinExistence type="inferred from homology"/>
<name>A0A4D6HHB6_9EURY</name>
<dbReference type="SFLD" id="SFLDG01129">
    <property type="entry name" value="C1.5:_HAD__Beta-PGM__Phosphata"/>
    <property type="match status" value="1"/>
</dbReference>
<dbReference type="PANTHER" id="PTHR43434:SF1">
    <property type="entry name" value="PHOSPHOGLYCOLATE PHOSPHATASE"/>
    <property type="match status" value="1"/>
</dbReference>
<dbReference type="InterPro" id="IPR050155">
    <property type="entry name" value="HAD-like_hydrolase_sf"/>
</dbReference>
<dbReference type="GeneID" id="39850260"/>
<evidence type="ECO:0000313" key="3">
    <source>
        <dbReference type="Proteomes" id="UP000296822"/>
    </source>
</evidence>
<evidence type="ECO:0000256" key="1">
    <source>
        <dbReference type="ARBA" id="ARBA00007958"/>
    </source>
</evidence>
<dbReference type="Gene3D" id="3.40.50.1000">
    <property type="entry name" value="HAD superfamily/HAD-like"/>
    <property type="match status" value="1"/>
</dbReference>
<dbReference type="GO" id="GO:0006281">
    <property type="term" value="P:DNA repair"/>
    <property type="evidence" value="ECO:0007669"/>
    <property type="project" value="TreeGrafter"/>
</dbReference>
<dbReference type="GO" id="GO:0008967">
    <property type="term" value="F:phosphoglycolate phosphatase activity"/>
    <property type="evidence" value="ECO:0007669"/>
    <property type="project" value="TreeGrafter"/>
</dbReference>
<evidence type="ECO:0000313" key="2">
    <source>
        <dbReference type="EMBL" id="QCC53594.1"/>
    </source>
</evidence>
<dbReference type="InterPro" id="IPR023214">
    <property type="entry name" value="HAD_sf"/>
</dbReference>
<gene>
    <name evidence="2" type="ORF">DV706_03310</name>
</gene>
<accession>A0A4D6HHB6</accession>
<protein>
    <submittedName>
        <fullName evidence="2">HAD family hydrolase</fullName>
    </submittedName>
</protein>
<dbReference type="KEGG" id="nbg:DV706_03310"/>
<dbReference type="InterPro" id="IPR023198">
    <property type="entry name" value="PGP-like_dom2"/>
</dbReference>